<proteinExistence type="predicted"/>
<feature type="active site" description="Nucleophile" evidence="1">
    <location>
        <position position="186"/>
    </location>
</feature>
<dbReference type="Pfam" id="PF05448">
    <property type="entry name" value="AXE1"/>
    <property type="match status" value="1"/>
</dbReference>
<evidence type="ECO:0000256" key="2">
    <source>
        <dbReference type="PIRSR" id="PIRSR639069-2"/>
    </source>
</evidence>
<dbReference type="RefSeq" id="WP_301120865.1">
    <property type="nucleotide sequence ID" value="NZ_JAUHPX010000006.1"/>
</dbReference>
<dbReference type="Proteomes" id="UP001172756">
    <property type="component" value="Unassembled WGS sequence"/>
</dbReference>
<dbReference type="PANTHER" id="PTHR40111">
    <property type="entry name" value="CEPHALOSPORIN-C DEACETYLASE"/>
    <property type="match status" value="1"/>
</dbReference>
<dbReference type="InterPro" id="IPR008391">
    <property type="entry name" value="AXE1_dom"/>
</dbReference>
<feature type="domain" description="Acetyl xylan esterase" evidence="3">
    <location>
        <begin position="1"/>
        <end position="313"/>
    </location>
</feature>
<feature type="active site" description="Charge relay system" evidence="1">
    <location>
        <position position="301"/>
    </location>
</feature>
<gene>
    <name evidence="4" type="ORF">QQ002_06920</name>
    <name evidence="5" type="ORF">QQX10_11000</name>
</gene>
<dbReference type="GO" id="GO:0005976">
    <property type="term" value="P:polysaccharide metabolic process"/>
    <property type="evidence" value="ECO:0007669"/>
    <property type="project" value="TreeGrafter"/>
</dbReference>
<feature type="active site" description="Charge relay system" evidence="1">
    <location>
        <position position="272"/>
    </location>
</feature>
<dbReference type="SUPFAM" id="SSF53474">
    <property type="entry name" value="alpha/beta-Hydrolases"/>
    <property type="match status" value="1"/>
</dbReference>
<feature type="binding site" evidence="2">
    <location>
        <position position="91"/>
    </location>
    <ligand>
        <name>substrate</name>
    </ligand>
</feature>
<reference evidence="4 7" key="2">
    <citation type="submission" date="2023-06" db="EMBL/GenBank/DDBJ databases">
        <title>SYSU T0a273.</title>
        <authorList>
            <person name="Gao L."/>
            <person name="Fang B.-Z."/>
            <person name="Li W.-J."/>
        </authorList>
    </citation>
    <scope>NUCLEOTIDE SEQUENCE [LARGE SCALE GENOMIC DNA]</scope>
    <source>
        <strain evidence="4 7">SYSU T0a273</strain>
    </source>
</reference>
<dbReference type="EMBL" id="JAUHPX010000006">
    <property type="protein sequence ID" value="MDN4488693.1"/>
    <property type="molecule type" value="Genomic_DNA"/>
</dbReference>
<comment type="caution">
    <text evidence="5">The sequence shown here is derived from an EMBL/GenBank/DDBJ whole genome shotgun (WGS) entry which is preliminary data.</text>
</comment>
<evidence type="ECO:0000313" key="7">
    <source>
        <dbReference type="Proteomes" id="UP001172756"/>
    </source>
</evidence>
<dbReference type="InterPro" id="IPR039069">
    <property type="entry name" value="CE7"/>
</dbReference>
<keyword evidence="6" id="KW-1185">Reference proteome</keyword>
<evidence type="ECO:0000256" key="1">
    <source>
        <dbReference type="PIRSR" id="PIRSR639069-1"/>
    </source>
</evidence>
<dbReference type="GO" id="GO:0052689">
    <property type="term" value="F:carboxylic ester hydrolase activity"/>
    <property type="evidence" value="ECO:0007669"/>
    <property type="project" value="TreeGrafter"/>
</dbReference>
<dbReference type="AlphaFoldDB" id="A0AAW7M650"/>
<evidence type="ECO:0000313" key="4">
    <source>
        <dbReference type="EMBL" id="MDN4483266.1"/>
    </source>
</evidence>
<dbReference type="Proteomes" id="UP001172737">
    <property type="component" value="Unassembled WGS sequence"/>
</dbReference>
<dbReference type="InterPro" id="IPR029058">
    <property type="entry name" value="AB_hydrolase_fold"/>
</dbReference>
<reference evidence="5" key="1">
    <citation type="submission" date="2023-06" db="EMBL/GenBank/DDBJ databases">
        <title>Sysu t00039.</title>
        <authorList>
            <person name="Gao L."/>
            <person name="Fang B.-Z."/>
            <person name="Li W.-J."/>
        </authorList>
    </citation>
    <scope>NUCLEOTIDE SEQUENCE</scope>
    <source>
        <strain evidence="5">SYSU T00039</strain>
    </source>
</reference>
<sequence length="322" mass="34131">MAELDLPVDQLRTFTADVPVPDDLDAFWDRTLAESRAVRRAPELGDVVLDLPGLTVTDVTLSGFAGDPVKAWLAVPKGATDLPIVVQYIGYGGGRGVPHEYALLPAAGYAHLVMDTRGQGSAWGNGGGTPDPHGAGPALPGYMTRGIESPDTYYYRRVFTDAALAVDAAKELPGVDPSRIGVMGASQGGGIAIAATALADGVSAALIDVPFLCNFPRAIRMTDSDPYAEIRRYLAVHRGDVANAERTLSYFDGATLARRGTASSVWSVAIMDDVCPPSTVYSAFNAYRGPKQMVEYAFNGHEGGQLHQMPHQLALLDSVLRG</sequence>
<name>A0AAW7M650_9MICO</name>
<evidence type="ECO:0000313" key="6">
    <source>
        <dbReference type="Proteomes" id="UP001172737"/>
    </source>
</evidence>
<accession>A0AAW7M650</accession>
<dbReference type="EMBL" id="JAUHQB010000004">
    <property type="protein sequence ID" value="MDN4483266.1"/>
    <property type="molecule type" value="Genomic_DNA"/>
</dbReference>
<dbReference type="PANTHER" id="PTHR40111:SF1">
    <property type="entry name" value="CEPHALOSPORIN-C DEACETYLASE"/>
    <property type="match status" value="1"/>
</dbReference>
<dbReference type="Gene3D" id="3.40.50.1820">
    <property type="entry name" value="alpha/beta hydrolase"/>
    <property type="match status" value="1"/>
</dbReference>
<protein>
    <submittedName>
        <fullName evidence="5">Acetylxylan esterase</fullName>
    </submittedName>
</protein>
<organism evidence="5 6">
    <name type="scientific">Demequina lignilytica</name>
    <dbReference type="NCBI Taxonomy" id="3051663"/>
    <lineage>
        <taxon>Bacteria</taxon>
        <taxon>Bacillati</taxon>
        <taxon>Actinomycetota</taxon>
        <taxon>Actinomycetes</taxon>
        <taxon>Micrococcales</taxon>
        <taxon>Demequinaceae</taxon>
        <taxon>Demequina</taxon>
    </lineage>
</organism>
<evidence type="ECO:0000259" key="3">
    <source>
        <dbReference type="Pfam" id="PF05448"/>
    </source>
</evidence>
<evidence type="ECO:0000313" key="5">
    <source>
        <dbReference type="EMBL" id="MDN4488693.1"/>
    </source>
</evidence>